<accession>A0A0H2QYJ9</accession>
<organism evidence="1 2">
    <name type="scientific">Schizopora paradoxa</name>
    <dbReference type="NCBI Taxonomy" id="27342"/>
    <lineage>
        <taxon>Eukaryota</taxon>
        <taxon>Fungi</taxon>
        <taxon>Dikarya</taxon>
        <taxon>Basidiomycota</taxon>
        <taxon>Agaricomycotina</taxon>
        <taxon>Agaricomycetes</taxon>
        <taxon>Hymenochaetales</taxon>
        <taxon>Schizoporaceae</taxon>
        <taxon>Schizopora</taxon>
    </lineage>
</organism>
<keyword evidence="2" id="KW-1185">Reference proteome</keyword>
<dbReference type="EMBL" id="KQ086473">
    <property type="protein sequence ID" value="KLO04650.1"/>
    <property type="molecule type" value="Genomic_DNA"/>
</dbReference>
<gene>
    <name evidence="1" type="ORF">SCHPADRAFT_947550</name>
</gene>
<sequence length="222" mass="25147">MPNEDYLKIYFSLRVNLSFVSYPPVPTSITTPSLPHKQHWSGSVFREFAGIAKDVTFDAGLSTIRCRRCTHRDVQFVMLFAVSCPEDHAEFLHCVRETAKHAIVYALQGAMSNTALETSPHWQRSANSRLHVSKAYGTVYVRGFLPVGIAALRFFAVYVDDIDRQRARRPSRTCAGWTRRQTDVPSAVVQQTNAHRKPREAWMRKASEVVTVELSDGHPATR</sequence>
<protein>
    <submittedName>
        <fullName evidence="1">Uncharacterized protein</fullName>
    </submittedName>
</protein>
<name>A0A0H2QYJ9_9AGAM</name>
<evidence type="ECO:0000313" key="2">
    <source>
        <dbReference type="Proteomes" id="UP000053477"/>
    </source>
</evidence>
<proteinExistence type="predicted"/>
<dbReference type="AlphaFoldDB" id="A0A0H2QYJ9"/>
<reference evidence="1 2" key="1">
    <citation type="submission" date="2015-04" db="EMBL/GenBank/DDBJ databases">
        <title>Complete genome sequence of Schizopora paradoxa KUC8140, a cosmopolitan wood degrader in East Asia.</title>
        <authorList>
            <consortium name="DOE Joint Genome Institute"/>
            <person name="Min B."/>
            <person name="Park H."/>
            <person name="Jang Y."/>
            <person name="Kim J.-J."/>
            <person name="Kim K.H."/>
            <person name="Pangilinan J."/>
            <person name="Lipzen A."/>
            <person name="Riley R."/>
            <person name="Grigoriev I.V."/>
            <person name="Spatafora J.W."/>
            <person name="Choi I.-G."/>
        </authorList>
    </citation>
    <scope>NUCLEOTIDE SEQUENCE [LARGE SCALE GENOMIC DNA]</scope>
    <source>
        <strain evidence="1 2">KUC8140</strain>
    </source>
</reference>
<evidence type="ECO:0000313" key="1">
    <source>
        <dbReference type="EMBL" id="KLO04650.1"/>
    </source>
</evidence>
<dbReference type="Proteomes" id="UP000053477">
    <property type="component" value="Unassembled WGS sequence"/>
</dbReference>
<dbReference type="InParanoid" id="A0A0H2QYJ9"/>